<dbReference type="InterPro" id="IPR001789">
    <property type="entry name" value="Sig_transdc_resp-reg_receiver"/>
</dbReference>
<dbReference type="PROSITE" id="PS01124">
    <property type="entry name" value="HTH_ARAC_FAMILY_2"/>
    <property type="match status" value="1"/>
</dbReference>
<proteinExistence type="predicted"/>
<dbReference type="EMBL" id="JACRSV010000001">
    <property type="protein sequence ID" value="MBC8559040.1"/>
    <property type="molecule type" value="Genomic_DNA"/>
</dbReference>
<comment type="caution">
    <text evidence="9">The sequence shown here is derived from an EMBL/GenBank/DDBJ whole genome shotgun (WGS) entry which is preliminary data.</text>
</comment>
<dbReference type="Pfam" id="PF12833">
    <property type="entry name" value="HTH_18"/>
    <property type="match status" value="1"/>
</dbReference>
<keyword evidence="6" id="KW-0597">Phosphoprotein</keyword>
<feature type="domain" description="HTH araC/xylS-type" evidence="7">
    <location>
        <begin position="383"/>
        <end position="481"/>
    </location>
</feature>
<dbReference type="InterPro" id="IPR018062">
    <property type="entry name" value="HTH_AraC-typ_CS"/>
</dbReference>
<dbReference type="Gene3D" id="1.10.10.60">
    <property type="entry name" value="Homeodomain-like"/>
    <property type="match status" value="2"/>
</dbReference>
<dbReference type="SUPFAM" id="SSF52172">
    <property type="entry name" value="CheY-like"/>
    <property type="match status" value="1"/>
</dbReference>
<dbReference type="InterPro" id="IPR020449">
    <property type="entry name" value="Tscrpt_reg_AraC-type_HTH"/>
</dbReference>
<dbReference type="InterPro" id="IPR018060">
    <property type="entry name" value="HTH_AraC"/>
</dbReference>
<dbReference type="Gene3D" id="3.40.50.2300">
    <property type="match status" value="1"/>
</dbReference>
<accession>A0A926E3W2</accession>
<evidence type="ECO:0000259" key="8">
    <source>
        <dbReference type="PROSITE" id="PS50110"/>
    </source>
</evidence>
<dbReference type="SUPFAM" id="SSF46689">
    <property type="entry name" value="Homeodomain-like"/>
    <property type="match status" value="2"/>
</dbReference>
<dbReference type="GO" id="GO:0000160">
    <property type="term" value="P:phosphorelay signal transduction system"/>
    <property type="evidence" value="ECO:0007669"/>
    <property type="project" value="InterPro"/>
</dbReference>
<sequence>MKILIVDDEAPIREYISYCIQEAGPEFELAGCFARADKVLEYLRDGEAELLLCDITMPGMDGLELLSEVRKRHPRLETVVLTCHDDFHYARTALKGGCADYVLKSELDPVTMKQLLMKVADRKRQAEMDGRIIGYIGAAQFLREIIADKGITRVDPEDLKLHGIQPESQYFAIVFQYGNKLLNRLELNLPPWLSHPAVFTLDRGRAVLLGGVSLSGGESEISKQVQAFKGNLERLSDGTVGVSGLHHDPSALKQAFLEAIADADRRFYDGTTFMRGNLRWDPDSLRQDLLSLRNAAITAVGERNYPVYADAVKDILARVRGGQVGASFLKELLLDIVRSTPEMGEDFSGNIEKAATMDGLCKELNRFSGALMERMPRYSENISAALEHIRAHYAEDLSLQDVAGAVYLNNEYFSRRFKKEVGVNFSEYLLRLRLSQAVKLLQNTNLRVGTIADQVGIPNVSYFSLVFKKQYGVTPNEMRYQMKGEKSTK</sequence>
<comment type="function">
    <text evidence="5">May play the central regulatory role in sporulation. It may be an element of the effector pathway responsible for the activation of sporulation genes in response to nutritional stress. Spo0A may act in concert with spo0H (a sigma factor) to control the expression of some genes that are critical to the sporulation process.</text>
</comment>
<evidence type="ECO:0000256" key="2">
    <source>
        <dbReference type="ARBA" id="ARBA00023015"/>
    </source>
</evidence>
<dbReference type="PANTHER" id="PTHR43280">
    <property type="entry name" value="ARAC-FAMILY TRANSCRIPTIONAL REGULATOR"/>
    <property type="match status" value="1"/>
</dbReference>
<dbReference type="SMART" id="SM00448">
    <property type="entry name" value="REC"/>
    <property type="match status" value="1"/>
</dbReference>
<evidence type="ECO:0000256" key="3">
    <source>
        <dbReference type="ARBA" id="ARBA00023125"/>
    </source>
</evidence>
<dbReference type="Pfam" id="PF00072">
    <property type="entry name" value="Response_reg"/>
    <property type="match status" value="1"/>
</dbReference>
<evidence type="ECO:0000313" key="10">
    <source>
        <dbReference type="Proteomes" id="UP000610760"/>
    </source>
</evidence>
<dbReference type="Pfam" id="PF17853">
    <property type="entry name" value="GGDEF_2"/>
    <property type="match status" value="1"/>
</dbReference>
<keyword evidence="3" id="KW-0238">DNA-binding</keyword>
<dbReference type="RefSeq" id="WP_249293933.1">
    <property type="nucleotide sequence ID" value="NZ_JACRSV010000001.1"/>
</dbReference>
<dbReference type="AlphaFoldDB" id="A0A926E3W2"/>
<dbReference type="InterPro" id="IPR009057">
    <property type="entry name" value="Homeodomain-like_sf"/>
</dbReference>
<evidence type="ECO:0000256" key="4">
    <source>
        <dbReference type="ARBA" id="ARBA00023163"/>
    </source>
</evidence>
<keyword evidence="4" id="KW-0804">Transcription</keyword>
<reference evidence="9" key="1">
    <citation type="submission" date="2020-08" db="EMBL/GenBank/DDBJ databases">
        <title>Genome public.</title>
        <authorList>
            <person name="Liu C."/>
            <person name="Sun Q."/>
        </authorList>
    </citation>
    <scope>NUCLEOTIDE SEQUENCE</scope>
    <source>
        <strain evidence="9">NSJ-33</strain>
    </source>
</reference>
<dbReference type="InterPro" id="IPR011006">
    <property type="entry name" value="CheY-like_superfamily"/>
</dbReference>
<evidence type="ECO:0000256" key="1">
    <source>
        <dbReference type="ARBA" id="ARBA00018672"/>
    </source>
</evidence>
<dbReference type="PRINTS" id="PR00032">
    <property type="entry name" value="HTHARAC"/>
</dbReference>
<dbReference type="PANTHER" id="PTHR43280:SF28">
    <property type="entry name" value="HTH-TYPE TRANSCRIPTIONAL ACTIVATOR RHAS"/>
    <property type="match status" value="1"/>
</dbReference>
<dbReference type="InterPro" id="IPR041522">
    <property type="entry name" value="CdaR_GGDEF"/>
</dbReference>
<feature type="domain" description="Response regulatory" evidence="8">
    <location>
        <begin position="2"/>
        <end position="119"/>
    </location>
</feature>
<evidence type="ECO:0000256" key="6">
    <source>
        <dbReference type="PROSITE-ProRule" id="PRU00169"/>
    </source>
</evidence>
<dbReference type="GO" id="GO:0003700">
    <property type="term" value="F:DNA-binding transcription factor activity"/>
    <property type="evidence" value="ECO:0007669"/>
    <property type="project" value="InterPro"/>
</dbReference>
<dbReference type="CDD" id="cd17536">
    <property type="entry name" value="REC_YesN-like"/>
    <property type="match status" value="1"/>
</dbReference>
<organism evidence="9 10">
    <name type="scientific">Fumia xinanensis</name>
    <dbReference type="NCBI Taxonomy" id="2763659"/>
    <lineage>
        <taxon>Bacteria</taxon>
        <taxon>Bacillati</taxon>
        <taxon>Bacillota</taxon>
        <taxon>Clostridia</taxon>
        <taxon>Eubacteriales</taxon>
        <taxon>Oscillospiraceae</taxon>
        <taxon>Fumia</taxon>
    </lineage>
</organism>
<protein>
    <recommendedName>
        <fullName evidence="1">Stage 0 sporulation protein A homolog</fullName>
    </recommendedName>
</protein>
<evidence type="ECO:0000259" key="7">
    <source>
        <dbReference type="PROSITE" id="PS01124"/>
    </source>
</evidence>
<dbReference type="GO" id="GO:0043565">
    <property type="term" value="F:sequence-specific DNA binding"/>
    <property type="evidence" value="ECO:0007669"/>
    <property type="project" value="InterPro"/>
</dbReference>
<feature type="modified residue" description="4-aspartylphosphate" evidence="6">
    <location>
        <position position="54"/>
    </location>
</feature>
<gene>
    <name evidence="9" type="ORF">H8710_03035</name>
</gene>
<dbReference type="Proteomes" id="UP000610760">
    <property type="component" value="Unassembled WGS sequence"/>
</dbReference>
<dbReference type="PROSITE" id="PS50110">
    <property type="entry name" value="RESPONSE_REGULATORY"/>
    <property type="match status" value="1"/>
</dbReference>
<name>A0A926E3W2_9FIRM</name>
<evidence type="ECO:0000256" key="5">
    <source>
        <dbReference type="ARBA" id="ARBA00024867"/>
    </source>
</evidence>
<keyword evidence="2" id="KW-0805">Transcription regulation</keyword>
<keyword evidence="10" id="KW-1185">Reference proteome</keyword>
<dbReference type="SMART" id="SM00342">
    <property type="entry name" value="HTH_ARAC"/>
    <property type="match status" value="1"/>
</dbReference>
<evidence type="ECO:0000313" key="9">
    <source>
        <dbReference type="EMBL" id="MBC8559040.1"/>
    </source>
</evidence>
<dbReference type="PROSITE" id="PS00041">
    <property type="entry name" value="HTH_ARAC_FAMILY_1"/>
    <property type="match status" value="1"/>
</dbReference>